<accession>F0YH21</accession>
<gene>
    <name evidence="2" type="ORF">AURANDRAFT_66358</name>
</gene>
<feature type="compositionally biased region" description="Low complexity" evidence="1">
    <location>
        <begin position="69"/>
        <end position="78"/>
    </location>
</feature>
<feature type="compositionally biased region" description="Acidic residues" evidence="1">
    <location>
        <begin position="188"/>
        <end position="209"/>
    </location>
</feature>
<evidence type="ECO:0000256" key="1">
    <source>
        <dbReference type="SAM" id="MobiDB-lite"/>
    </source>
</evidence>
<name>F0YH21_AURAN</name>
<keyword evidence="3" id="KW-1185">Reference proteome</keyword>
<dbReference type="AlphaFoldDB" id="F0YH21"/>
<sequence length="861" mass="92129">MAGRACPRCTFNNTDAPNGRCFVCSAQLPSLRRACAAAAAAAALPPAASQSRELTGLGDFLGSGPNDVAPSAIKATHAAAKRARPPTPKDDEPAGRDAGSDATFRSAPGKSADLSPPADDDAPAAAADAEDVDAADEMEDVDAAEAEAEDVAPADFEMEDAAPADEDEMEDVAPADEDEERASSGSDVADDDDDYDDDDEDDDDDDDFEREFGGRGAAPATRDAAERDALMLTDSPPDAQTEAAVAAAEASLDRERDALVDLTDSPPDAQTEAAVAAAEASLDRERDALIDLTDSPEDLGGGDEENAPANGSEPAVWRPVVKRPVERPAAKRPLGSSLRAWLDGGSAKRRGVGFGDASRPQVGAASLDDVSRPWVGAASLDDASLDDARPAARLEDALGDGALLALDAALCDVRRRGHAASLDDASLDDARPAALLEDALSDGARLRAFGDALRNSRTDDDAAAVGRPAVRPAVRPAARPAARLADALGDGARRGAAFGALGDTARNSRPAARRVDMSRALCNPSRHELLELVDVLLRTGLWKVGGCYEDQIDIRPFSSTYEPEYYYRQGAILLAYGLVDTARAEQLETAALQRAKFELGTGVNTKDRDGLPHDNYSSARPGALYAVPVRTDVATTQEEFKRVFVSYYLKLKGGKKKTTYEEGRQQHENTLSVPDALATLKEHFEASQLERVFVGGRKGLNVLARPYLQEPDGDSAIGDALKKLTKSREDLFNEGKYTHVKELYFEETDAEGRKLHKQCKKPSGIAGTLSVPDTLATLKEHFKPWQLASAFSQKSQEGTHGFNALARRYLQEPDGDSAIGDALKKITKSRKNLFNYEKYTRVKELYLEEKRAERECNPFAC</sequence>
<reference evidence="2 3" key="1">
    <citation type="journal article" date="2011" name="Proc. Natl. Acad. Sci. U.S.A.">
        <title>Niche of harmful alga Aureococcus anophagefferens revealed through ecogenomics.</title>
        <authorList>
            <person name="Gobler C.J."/>
            <person name="Berry D.L."/>
            <person name="Dyhrman S.T."/>
            <person name="Wilhelm S.W."/>
            <person name="Salamov A."/>
            <person name="Lobanov A.V."/>
            <person name="Zhang Y."/>
            <person name="Collier J.L."/>
            <person name="Wurch L.L."/>
            <person name="Kustka A.B."/>
            <person name="Dill B.D."/>
            <person name="Shah M."/>
            <person name="VerBerkmoes N.C."/>
            <person name="Kuo A."/>
            <person name="Terry A."/>
            <person name="Pangilinan J."/>
            <person name="Lindquist E.A."/>
            <person name="Lucas S."/>
            <person name="Paulsen I.T."/>
            <person name="Hattenrath-Lehmann T.K."/>
            <person name="Talmage S.C."/>
            <person name="Walker E.A."/>
            <person name="Koch F."/>
            <person name="Burson A.M."/>
            <person name="Marcoval M.A."/>
            <person name="Tang Y.Z."/>
            <person name="Lecleir G.R."/>
            <person name="Coyne K.J."/>
            <person name="Berg G.M."/>
            <person name="Bertrand E.M."/>
            <person name="Saito M.A."/>
            <person name="Gladyshev V.N."/>
            <person name="Grigoriev I.V."/>
        </authorList>
    </citation>
    <scope>NUCLEOTIDE SEQUENCE [LARGE SCALE GENOMIC DNA]</scope>
    <source>
        <strain evidence="3">CCMP 1984</strain>
    </source>
</reference>
<organism evidence="3">
    <name type="scientific">Aureococcus anophagefferens</name>
    <name type="common">Harmful bloom alga</name>
    <dbReference type="NCBI Taxonomy" id="44056"/>
    <lineage>
        <taxon>Eukaryota</taxon>
        <taxon>Sar</taxon>
        <taxon>Stramenopiles</taxon>
        <taxon>Ochrophyta</taxon>
        <taxon>Pelagophyceae</taxon>
        <taxon>Pelagomonadales</taxon>
        <taxon>Pelagomonadaceae</taxon>
        <taxon>Aureococcus</taxon>
    </lineage>
</organism>
<dbReference type="GeneID" id="20225759"/>
<evidence type="ECO:0000313" key="2">
    <source>
        <dbReference type="EMBL" id="EGB05587.1"/>
    </source>
</evidence>
<proteinExistence type="predicted"/>
<dbReference type="RefSeq" id="XP_009039718.1">
    <property type="nucleotide sequence ID" value="XM_009041470.1"/>
</dbReference>
<protein>
    <submittedName>
        <fullName evidence="2">Uncharacterized protein</fullName>
    </submittedName>
</protein>
<dbReference type="EMBL" id="GL833140">
    <property type="protein sequence ID" value="EGB05587.1"/>
    <property type="molecule type" value="Genomic_DNA"/>
</dbReference>
<feature type="compositionally biased region" description="Acidic residues" evidence="1">
    <location>
        <begin position="294"/>
        <end position="306"/>
    </location>
</feature>
<feature type="compositionally biased region" description="Acidic residues" evidence="1">
    <location>
        <begin position="118"/>
        <end position="180"/>
    </location>
</feature>
<dbReference type="InParanoid" id="F0YH21"/>
<evidence type="ECO:0000313" key="3">
    <source>
        <dbReference type="Proteomes" id="UP000002729"/>
    </source>
</evidence>
<feature type="region of interest" description="Disordered" evidence="1">
    <location>
        <begin position="292"/>
        <end position="316"/>
    </location>
</feature>
<feature type="region of interest" description="Disordered" evidence="1">
    <location>
        <begin position="45"/>
        <end position="270"/>
    </location>
</feature>
<dbReference type="Proteomes" id="UP000002729">
    <property type="component" value="Unassembled WGS sequence"/>
</dbReference>
<dbReference type="KEGG" id="aaf:AURANDRAFT_66358"/>
<feature type="compositionally biased region" description="Basic and acidic residues" evidence="1">
    <location>
        <begin position="87"/>
        <end position="99"/>
    </location>
</feature>